<reference evidence="2" key="1">
    <citation type="submission" date="2017-09" db="EMBL/GenBank/DDBJ databases">
        <authorList>
            <person name="Varghese N."/>
            <person name="Submissions S."/>
        </authorList>
    </citation>
    <scope>NUCLEOTIDE SEQUENCE [LARGE SCALE GENOMIC DNA]</scope>
    <source>
        <strain evidence="2">CGMCC 1.12641</strain>
    </source>
</reference>
<dbReference type="AlphaFoldDB" id="A0A285X1A8"/>
<dbReference type="PANTHER" id="PTHR38436">
    <property type="entry name" value="POLYKETIDE CYCLASE SNOAL-LIKE DOMAIN"/>
    <property type="match status" value="1"/>
</dbReference>
<dbReference type="OrthoDB" id="7876517at2"/>
<dbReference type="Proteomes" id="UP000219193">
    <property type="component" value="Unassembled WGS sequence"/>
</dbReference>
<dbReference type="Pfam" id="PF07366">
    <property type="entry name" value="SnoaL"/>
    <property type="match status" value="1"/>
</dbReference>
<dbReference type="InterPro" id="IPR032710">
    <property type="entry name" value="NTF2-like_dom_sf"/>
</dbReference>
<dbReference type="InterPro" id="IPR009959">
    <property type="entry name" value="Cyclase_SnoaL-like"/>
</dbReference>
<accession>A0A285X1A8</accession>
<organism evidence="1 2">
    <name type="scientific">Salinimicrobium sediminis</name>
    <dbReference type="NCBI Taxonomy" id="1343891"/>
    <lineage>
        <taxon>Bacteria</taxon>
        <taxon>Pseudomonadati</taxon>
        <taxon>Bacteroidota</taxon>
        <taxon>Flavobacteriia</taxon>
        <taxon>Flavobacteriales</taxon>
        <taxon>Flavobacteriaceae</taxon>
        <taxon>Salinimicrobium</taxon>
    </lineage>
</organism>
<keyword evidence="2" id="KW-1185">Reference proteome</keyword>
<name>A0A285X1A8_9FLAO</name>
<dbReference type="PANTHER" id="PTHR38436:SF1">
    <property type="entry name" value="ESTER CYCLASE"/>
    <property type="match status" value="1"/>
</dbReference>
<dbReference type="EMBL" id="OCMF01000001">
    <property type="protein sequence ID" value="SOC79078.1"/>
    <property type="molecule type" value="Genomic_DNA"/>
</dbReference>
<dbReference type="RefSeq" id="WP_097055757.1">
    <property type="nucleotide sequence ID" value="NZ_OCMF01000001.1"/>
</dbReference>
<dbReference type="GO" id="GO:0030638">
    <property type="term" value="P:polyketide metabolic process"/>
    <property type="evidence" value="ECO:0007669"/>
    <property type="project" value="InterPro"/>
</dbReference>
<evidence type="ECO:0000313" key="1">
    <source>
        <dbReference type="EMBL" id="SOC79078.1"/>
    </source>
</evidence>
<sequence length="141" mass="15955">MNKEENKKVQEKFGEAVNNGNLEKLHDLVAQDVKEHDPAPNQGPGPQGYIDFFSMMREAFPDMHIEVEKMVADEDNVAFAYTLTGTHKGEFMGLKATNTPIKVRGMQISRFKDGKMVERWGSSDELGILKQLGTDFEIKKH</sequence>
<dbReference type="Gene3D" id="3.10.450.50">
    <property type="match status" value="1"/>
</dbReference>
<evidence type="ECO:0008006" key="3">
    <source>
        <dbReference type="Google" id="ProtNLM"/>
    </source>
</evidence>
<dbReference type="SUPFAM" id="SSF54427">
    <property type="entry name" value="NTF2-like"/>
    <property type="match status" value="1"/>
</dbReference>
<gene>
    <name evidence="1" type="ORF">SAMN06296241_0598</name>
</gene>
<protein>
    <recommendedName>
        <fullName evidence="3">Ester cyclase</fullName>
    </recommendedName>
</protein>
<proteinExistence type="predicted"/>
<evidence type="ECO:0000313" key="2">
    <source>
        <dbReference type="Proteomes" id="UP000219193"/>
    </source>
</evidence>